<dbReference type="InterPro" id="IPR015797">
    <property type="entry name" value="NUDIX_hydrolase-like_dom_sf"/>
</dbReference>
<keyword evidence="10 16" id="KW-0378">Hydrolase</keyword>
<dbReference type="InterPro" id="IPR000445">
    <property type="entry name" value="HhH_motif"/>
</dbReference>
<dbReference type="AlphaFoldDB" id="A0A5C5XMH9"/>
<dbReference type="InterPro" id="IPR003651">
    <property type="entry name" value="Endonuclease3_FeS-loop_motif"/>
</dbReference>
<dbReference type="InterPro" id="IPR044298">
    <property type="entry name" value="MIG/MutY"/>
</dbReference>
<evidence type="ECO:0000256" key="6">
    <source>
        <dbReference type="ARBA" id="ARBA00022023"/>
    </source>
</evidence>
<dbReference type="CDD" id="cd00056">
    <property type="entry name" value="ENDO3c"/>
    <property type="match status" value="1"/>
</dbReference>
<reference evidence="16 17" key="1">
    <citation type="submission" date="2019-02" db="EMBL/GenBank/DDBJ databases">
        <title>Deep-cultivation of Planctomycetes and their phenomic and genomic characterization uncovers novel biology.</title>
        <authorList>
            <person name="Wiegand S."/>
            <person name="Jogler M."/>
            <person name="Boedeker C."/>
            <person name="Pinto D."/>
            <person name="Vollmers J."/>
            <person name="Rivas-Marin E."/>
            <person name="Kohn T."/>
            <person name="Peeters S.H."/>
            <person name="Heuer A."/>
            <person name="Rast P."/>
            <person name="Oberbeckmann S."/>
            <person name="Bunk B."/>
            <person name="Jeske O."/>
            <person name="Meyerdierks A."/>
            <person name="Storesund J.E."/>
            <person name="Kallscheuer N."/>
            <person name="Luecker S."/>
            <person name="Lage O.M."/>
            <person name="Pohl T."/>
            <person name="Merkel B.J."/>
            <person name="Hornburger P."/>
            <person name="Mueller R.-W."/>
            <person name="Bruemmer F."/>
            <person name="Labrenz M."/>
            <person name="Spormann A.M."/>
            <person name="Op Den Camp H."/>
            <person name="Overmann J."/>
            <person name="Amann R."/>
            <person name="Jetten M.S.M."/>
            <person name="Mascher T."/>
            <person name="Medema M.H."/>
            <person name="Devos D.P."/>
            <person name="Kaster A.-K."/>
            <person name="Ovreas L."/>
            <person name="Rohde M."/>
            <person name="Galperin M.Y."/>
            <person name="Jogler C."/>
        </authorList>
    </citation>
    <scope>NUCLEOTIDE SEQUENCE [LARGE SCALE GENOMIC DNA]</scope>
    <source>
        <strain evidence="16 17">Pan54</strain>
    </source>
</reference>
<feature type="domain" description="HhH-GPD" evidence="15">
    <location>
        <begin position="51"/>
        <end position="202"/>
    </location>
</feature>
<dbReference type="PANTHER" id="PTHR42944:SF1">
    <property type="entry name" value="ADENINE DNA GLYCOSYLASE"/>
    <property type="match status" value="1"/>
</dbReference>
<dbReference type="OrthoDB" id="9802365at2"/>
<keyword evidence="12" id="KW-0411">Iron-sulfur</keyword>
<organism evidence="16 17">
    <name type="scientific">Rubinisphaera italica</name>
    <dbReference type="NCBI Taxonomy" id="2527969"/>
    <lineage>
        <taxon>Bacteria</taxon>
        <taxon>Pseudomonadati</taxon>
        <taxon>Planctomycetota</taxon>
        <taxon>Planctomycetia</taxon>
        <taxon>Planctomycetales</taxon>
        <taxon>Planctomycetaceae</taxon>
        <taxon>Rubinisphaera</taxon>
    </lineage>
</organism>
<dbReference type="SMART" id="SM00478">
    <property type="entry name" value="ENDO3c"/>
    <property type="match status" value="1"/>
</dbReference>
<sequence length="392" mass="44829">MTNSTADSPHFDKADLKSFRAKLKRWYKVSKRDLPWRKTSDAYRIWLSEIMLQQTTVAAVIPYYERFLNQFPSVHELAVAPESHVLKLWEGLGYYSRARNIHKTAKLIAQEFSSDFPQSADDLQKLPGIGRYTAGAISSFAFNRPAPIVEANTQRLYARLLAYEDSLQTTLAQKQLWNFAEEIVPQRDPGEFNQALMELGSQICKPVDPACGACPISKFCLAFQQGRQVEIPRPKMKTELTDVVHLCVALKKGSKYLLQQYAEGERWAGLWDFVRWEQNDFPATLQTVRNKCDTTSSGLFEDTELYAREFARIEQLLADRYQLNAKLTDFRLSIRHGVTRYRISLMCFAGEYVKGSVKTISTSARWVSKSELAEYPLSKTGRKFAESLIASE</sequence>
<dbReference type="GO" id="GO:0000701">
    <property type="term" value="F:purine-specific mismatch base pair DNA N-glycosylase activity"/>
    <property type="evidence" value="ECO:0007669"/>
    <property type="project" value="UniProtKB-EC"/>
</dbReference>
<evidence type="ECO:0000256" key="13">
    <source>
        <dbReference type="ARBA" id="ARBA00023204"/>
    </source>
</evidence>
<evidence type="ECO:0000256" key="12">
    <source>
        <dbReference type="ARBA" id="ARBA00023014"/>
    </source>
</evidence>
<dbReference type="GO" id="GO:0034039">
    <property type="term" value="F:8-oxo-7,8-dihydroguanine DNA N-glycosylase activity"/>
    <property type="evidence" value="ECO:0007669"/>
    <property type="project" value="TreeGrafter"/>
</dbReference>
<dbReference type="SUPFAM" id="SSF48150">
    <property type="entry name" value="DNA-glycosylase"/>
    <property type="match status" value="1"/>
</dbReference>
<gene>
    <name evidence="16" type="primary">yfhQ</name>
    <name evidence="16" type="ORF">Pan54_45380</name>
</gene>
<keyword evidence="14 16" id="KW-0326">Glycosidase</keyword>
<comment type="cofactor">
    <cofactor evidence="2">
        <name>[4Fe-4S] cluster</name>
        <dbReference type="ChEBI" id="CHEBI:49883"/>
    </cofactor>
</comment>
<comment type="similarity">
    <text evidence="4">Belongs to the Nth/MutY family.</text>
</comment>
<dbReference type="GO" id="GO:0006298">
    <property type="term" value="P:mismatch repair"/>
    <property type="evidence" value="ECO:0007669"/>
    <property type="project" value="TreeGrafter"/>
</dbReference>
<dbReference type="InterPro" id="IPR023170">
    <property type="entry name" value="HhH_base_excis_C"/>
</dbReference>
<dbReference type="FunFam" id="1.10.340.30:FF:000002">
    <property type="entry name" value="Adenine DNA glycosylase"/>
    <property type="match status" value="1"/>
</dbReference>
<evidence type="ECO:0000256" key="11">
    <source>
        <dbReference type="ARBA" id="ARBA00023004"/>
    </source>
</evidence>
<protein>
    <recommendedName>
        <fullName evidence="6">Adenine DNA glycosylase</fullName>
        <ecNumber evidence="5">3.2.2.31</ecNumber>
    </recommendedName>
</protein>
<dbReference type="RefSeq" id="WP_146505565.1">
    <property type="nucleotide sequence ID" value="NZ_SJPG01000001.1"/>
</dbReference>
<keyword evidence="11" id="KW-0408">Iron</keyword>
<dbReference type="GO" id="GO:0051539">
    <property type="term" value="F:4 iron, 4 sulfur cluster binding"/>
    <property type="evidence" value="ECO:0007669"/>
    <property type="project" value="UniProtKB-KW"/>
</dbReference>
<keyword evidence="17" id="KW-1185">Reference proteome</keyword>
<evidence type="ECO:0000259" key="15">
    <source>
        <dbReference type="SMART" id="SM00478"/>
    </source>
</evidence>
<dbReference type="InterPro" id="IPR005760">
    <property type="entry name" value="A/G_AdeGlyc_MutY"/>
</dbReference>
<dbReference type="NCBIfam" id="TIGR01084">
    <property type="entry name" value="mutY"/>
    <property type="match status" value="1"/>
</dbReference>
<accession>A0A5C5XMH9</accession>
<dbReference type="EMBL" id="SJPG01000001">
    <property type="protein sequence ID" value="TWT63779.1"/>
    <property type="molecule type" value="Genomic_DNA"/>
</dbReference>
<dbReference type="InterPro" id="IPR003265">
    <property type="entry name" value="HhH-GPD_domain"/>
</dbReference>
<evidence type="ECO:0000256" key="5">
    <source>
        <dbReference type="ARBA" id="ARBA00012045"/>
    </source>
</evidence>
<comment type="function">
    <text evidence="3">Adenine glycosylase active on G-A mispairs. MutY also corrects error-prone DNA synthesis past GO lesions which are due to the oxidatively damaged form of guanine: 7,8-dihydro-8-oxoguanine (8-oxo-dGTP).</text>
</comment>
<dbReference type="PANTHER" id="PTHR42944">
    <property type="entry name" value="ADENINE DNA GLYCOSYLASE"/>
    <property type="match status" value="1"/>
</dbReference>
<dbReference type="Proteomes" id="UP000316095">
    <property type="component" value="Unassembled WGS sequence"/>
</dbReference>
<keyword evidence="9" id="KW-0227">DNA damage</keyword>
<dbReference type="GO" id="GO:0006284">
    <property type="term" value="P:base-excision repair"/>
    <property type="evidence" value="ECO:0007669"/>
    <property type="project" value="InterPro"/>
</dbReference>
<evidence type="ECO:0000256" key="2">
    <source>
        <dbReference type="ARBA" id="ARBA00001966"/>
    </source>
</evidence>
<dbReference type="Gene3D" id="1.10.1670.10">
    <property type="entry name" value="Helix-hairpin-Helix base-excision DNA repair enzymes (C-terminal)"/>
    <property type="match status" value="1"/>
</dbReference>
<dbReference type="InterPro" id="IPR011257">
    <property type="entry name" value="DNA_glycosylase"/>
</dbReference>
<dbReference type="EC" id="3.2.2.31" evidence="5"/>
<dbReference type="GO" id="GO:0035485">
    <property type="term" value="F:adenine/guanine mispair binding"/>
    <property type="evidence" value="ECO:0007669"/>
    <property type="project" value="TreeGrafter"/>
</dbReference>
<dbReference type="GO" id="GO:0046872">
    <property type="term" value="F:metal ion binding"/>
    <property type="evidence" value="ECO:0007669"/>
    <property type="project" value="UniProtKB-KW"/>
</dbReference>
<keyword evidence="13" id="KW-0234">DNA repair</keyword>
<dbReference type="SUPFAM" id="SSF55811">
    <property type="entry name" value="Nudix"/>
    <property type="match status" value="1"/>
</dbReference>
<dbReference type="PROSITE" id="PS01155">
    <property type="entry name" value="ENDONUCLEASE_III_2"/>
    <property type="match status" value="1"/>
</dbReference>
<evidence type="ECO:0000256" key="7">
    <source>
        <dbReference type="ARBA" id="ARBA00022485"/>
    </source>
</evidence>
<comment type="catalytic activity">
    <reaction evidence="1">
        <text>Hydrolyzes free adenine bases from 7,8-dihydro-8-oxoguanine:adenine mismatched double-stranded DNA, leaving an apurinic site.</text>
        <dbReference type="EC" id="3.2.2.31"/>
    </reaction>
</comment>
<comment type="caution">
    <text evidence="16">The sequence shown here is derived from an EMBL/GenBank/DDBJ whole genome shotgun (WGS) entry which is preliminary data.</text>
</comment>
<name>A0A5C5XMH9_9PLAN</name>
<dbReference type="Pfam" id="PF00633">
    <property type="entry name" value="HHH"/>
    <property type="match status" value="1"/>
</dbReference>
<evidence type="ECO:0000256" key="3">
    <source>
        <dbReference type="ARBA" id="ARBA00002933"/>
    </source>
</evidence>
<dbReference type="Gene3D" id="3.90.79.10">
    <property type="entry name" value="Nucleoside Triphosphate Pyrophosphohydrolase"/>
    <property type="match status" value="1"/>
</dbReference>
<dbReference type="GO" id="GO:0032357">
    <property type="term" value="F:oxidized purine DNA binding"/>
    <property type="evidence" value="ECO:0007669"/>
    <property type="project" value="TreeGrafter"/>
</dbReference>
<evidence type="ECO:0000313" key="16">
    <source>
        <dbReference type="EMBL" id="TWT63779.1"/>
    </source>
</evidence>
<keyword evidence="7" id="KW-0004">4Fe-4S</keyword>
<evidence type="ECO:0000256" key="9">
    <source>
        <dbReference type="ARBA" id="ARBA00022763"/>
    </source>
</evidence>
<evidence type="ECO:0000256" key="14">
    <source>
        <dbReference type="ARBA" id="ARBA00023295"/>
    </source>
</evidence>
<evidence type="ECO:0000256" key="8">
    <source>
        <dbReference type="ARBA" id="ARBA00022723"/>
    </source>
</evidence>
<dbReference type="Gene3D" id="1.10.340.30">
    <property type="entry name" value="Hypothetical protein, domain 2"/>
    <property type="match status" value="1"/>
</dbReference>
<dbReference type="SMART" id="SM00525">
    <property type="entry name" value="FES"/>
    <property type="match status" value="1"/>
</dbReference>
<evidence type="ECO:0000256" key="1">
    <source>
        <dbReference type="ARBA" id="ARBA00000843"/>
    </source>
</evidence>
<proteinExistence type="inferred from homology"/>
<evidence type="ECO:0000313" key="17">
    <source>
        <dbReference type="Proteomes" id="UP000316095"/>
    </source>
</evidence>
<keyword evidence="8" id="KW-0479">Metal-binding</keyword>
<evidence type="ECO:0000256" key="10">
    <source>
        <dbReference type="ARBA" id="ARBA00022801"/>
    </source>
</evidence>
<dbReference type="Pfam" id="PF00730">
    <property type="entry name" value="HhH-GPD"/>
    <property type="match status" value="1"/>
</dbReference>
<dbReference type="InterPro" id="IPR004036">
    <property type="entry name" value="Endonuclease-III-like_CS2"/>
</dbReference>
<evidence type="ECO:0000256" key="4">
    <source>
        <dbReference type="ARBA" id="ARBA00008343"/>
    </source>
</evidence>